<dbReference type="Gene3D" id="3.10.450.40">
    <property type="match status" value="2"/>
</dbReference>
<keyword evidence="5" id="KW-1185">Reference proteome</keyword>
<dbReference type="Pfam" id="PF03413">
    <property type="entry name" value="PepSY"/>
    <property type="match status" value="1"/>
</dbReference>
<evidence type="ECO:0000256" key="1">
    <source>
        <dbReference type="SAM" id="Phobius"/>
    </source>
</evidence>
<evidence type="ECO:0000313" key="4">
    <source>
        <dbReference type="EMBL" id="MFE8702204.1"/>
    </source>
</evidence>
<dbReference type="Proteomes" id="UP001601059">
    <property type="component" value="Unassembled WGS sequence"/>
</dbReference>
<keyword evidence="1" id="KW-0812">Transmembrane</keyword>
<dbReference type="RefSeq" id="WP_389362163.1">
    <property type="nucleotide sequence ID" value="NZ_JBIACK010000008.1"/>
</dbReference>
<name>A0ABW6KER1_9BACI</name>
<keyword evidence="1" id="KW-0472">Membrane</keyword>
<keyword evidence="1" id="KW-1133">Transmembrane helix</keyword>
<dbReference type="EMBL" id="JBIACK010000008">
    <property type="protein sequence ID" value="MFE8702204.1"/>
    <property type="molecule type" value="Genomic_DNA"/>
</dbReference>
<dbReference type="InterPro" id="IPR025711">
    <property type="entry name" value="PepSY"/>
</dbReference>
<dbReference type="InterPro" id="IPR041401">
    <property type="entry name" value="TseB-like_dom"/>
</dbReference>
<dbReference type="SUPFAM" id="SSF54403">
    <property type="entry name" value="Cystatin/monellin"/>
    <property type="match status" value="2"/>
</dbReference>
<proteinExistence type="predicted"/>
<evidence type="ECO:0000259" key="3">
    <source>
        <dbReference type="Pfam" id="PF17881"/>
    </source>
</evidence>
<dbReference type="InterPro" id="IPR046350">
    <property type="entry name" value="Cystatin_sf"/>
</dbReference>
<protein>
    <submittedName>
        <fullName evidence="4">DUF5590 domain-containing protein</fullName>
    </submittedName>
</protein>
<evidence type="ECO:0000259" key="2">
    <source>
        <dbReference type="Pfam" id="PF03413"/>
    </source>
</evidence>
<reference evidence="4 5" key="1">
    <citation type="submission" date="2024-08" db="EMBL/GenBank/DDBJ databases">
        <title>Two novel Cytobacillus novel species.</title>
        <authorList>
            <person name="Liu G."/>
        </authorList>
    </citation>
    <scope>NUCLEOTIDE SEQUENCE [LARGE SCALE GENOMIC DNA]</scope>
    <source>
        <strain evidence="4 5">FJAT-54145</strain>
    </source>
</reference>
<gene>
    <name evidence="4" type="ORF">ACFYKX_16520</name>
</gene>
<sequence>MKKWIFIVSIVIVILIGIMVNVYLNAVEPIKTAKEKAENIAIQETSLVTMTDFSLYNGSYTYYVVKGLNEDKEEIIVWINEEERTFTERKVSDGISREEAIQRLYEEKSPEKVMRVQLGMENGVPLWEIYYRTEKNLINYYYVDFKTGEWLRDIQNL</sequence>
<comment type="caution">
    <text evidence="4">The sequence shown here is derived from an EMBL/GenBank/DDBJ whole genome shotgun (WGS) entry which is preliminary data.</text>
</comment>
<accession>A0ABW6KER1</accession>
<feature type="domain" description="Cell wall elongation regulator TseB-like" evidence="3">
    <location>
        <begin position="36"/>
        <end position="80"/>
    </location>
</feature>
<dbReference type="Pfam" id="PF17881">
    <property type="entry name" value="TseB"/>
    <property type="match status" value="1"/>
</dbReference>
<feature type="domain" description="PepSY" evidence="2">
    <location>
        <begin position="95"/>
        <end position="150"/>
    </location>
</feature>
<evidence type="ECO:0000313" key="5">
    <source>
        <dbReference type="Proteomes" id="UP001601059"/>
    </source>
</evidence>
<organism evidence="4 5">
    <name type="scientific">Cytobacillus spartinae</name>
    <dbReference type="NCBI Taxonomy" id="3299023"/>
    <lineage>
        <taxon>Bacteria</taxon>
        <taxon>Bacillati</taxon>
        <taxon>Bacillota</taxon>
        <taxon>Bacilli</taxon>
        <taxon>Bacillales</taxon>
        <taxon>Bacillaceae</taxon>
        <taxon>Cytobacillus</taxon>
    </lineage>
</organism>
<feature type="transmembrane region" description="Helical" evidence="1">
    <location>
        <begin position="6"/>
        <end position="26"/>
    </location>
</feature>